<evidence type="ECO:0000313" key="1">
    <source>
        <dbReference type="EMBL" id="TGD24374.1"/>
    </source>
</evidence>
<keyword evidence="2" id="KW-1185">Reference proteome</keyword>
<dbReference type="AlphaFoldDB" id="A0A4Z0JPR8"/>
<comment type="caution">
    <text evidence="1">The sequence shown here is derived from an EMBL/GenBank/DDBJ whole genome shotgun (WGS) entry which is preliminary data.</text>
</comment>
<protein>
    <submittedName>
        <fullName evidence="1">Uncharacterized protein</fullName>
    </submittedName>
</protein>
<gene>
    <name evidence="1" type="ORF">EGT49_03705</name>
</gene>
<proteinExistence type="predicted"/>
<reference evidence="1 2" key="1">
    <citation type="submission" date="2018-10" db="EMBL/GenBank/DDBJ databases">
        <title>Lactobacillus sp. R7 and Lactobacillus sp. R19 isolated from fermented mustard green product of Taiwan.</title>
        <authorList>
            <person name="Lin S.-T."/>
        </authorList>
    </citation>
    <scope>NUCLEOTIDE SEQUENCE [LARGE SCALE GENOMIC DNA]</scope>
    <source>
        <strain evidence="1 2">BCRC 81127</strain>
    </source>
</reference>
<evidence type="ECO:0000313" key="2">
    <source>
        <dbReference type="Proteomes" id="UP000298021"/>
    </source>
</evidence>
<sequence length="79" mass="9146">MESTQTRQPGLNDEQFSELKKIVVQVVSRKWLRTKDLPGYLNMADSTIREVLPGLPFHLVGTIKLYDPNEIDEYIKNLN</sequence>
<dbReference type="EMBL" id="RKLY01000006">
    <property type="protein sequence ID" value="TGD24374.1"/>
    <property type="molecule type" value="Genomic_DNA"/>
</dbReference>
<organism evidence="1 2">
    <name type="scientific">Companilactobacillus suantsaicola</name>
    <dbReference type="NCBI Taxonomy" id="2487723"/>
    <lineage>
        <taxon>Bacteria</taxon>
        <taxon>Bacillati</taxon>
        <taxon>Bacillota</taxon>
        <taxon>Bacilli</taxon>
        <taxon>Lactobacillales</taxon>
        <taxon>Lactobacillaceae</taxon>
        <taxon>Companilactobacillus</taxon>
    </lineage>
</organism>
<dbReference type="RefSeq" id="WP_135371635.1">
    <property type="nucleotide sequence ID" value="NZ_RKLY01000006.1"/>
</dbReference>
<dbReference type="Proteomes" id="UP000298021">
    <property type="component" value="Unassembled WGS sequence"/>
</dbReference>
<accession>A0A4Z0JPR8</accession>
<dbReference type="OrthoDB" id="2306904at2"/>
<name>A0A4Z0JPR8_9LACO</name>